<accession>A0ABW1TW48</accession>
<dbReference type="InterPro" id="IPR014942">
    <property type="entry name" value="AbiEii"/>
</dbReference>
<keyword evidence="1" id="KW-0808">Transferase</keyword>
<dbReference type="GO" id="GO:0016740">
    <property type="term" value="F:transferase activity"/>
    <property type="evidence" value="ECO:0007669"/>
    <property type="project" value="UniProtKB-KW"/>
</dbReference>
<reference evidence="2" key="1">
    <citation type="journal article" date="2019" name="Int. J. Syst. Evol. Microbiol.">
        <title>The Global Catalogue of Microorganisms (GCM) 10K type strain sequencing project: providing services to taxonomists for standard genome sequencing and annotation.</title>
        <authorList>
            <consortium name="The Broad Institute Genomics Platform"/>
            <consortium name="The Broad Institute Genome Sequencing Center for Infectious Disease"/>
            <person name="Wu L."/>
            <person name="Ma J."/>
        </authorList>
    </citation>
    <scope>NUCLEOTIDE SEQUENCE [LARGE SCALE GENOMIC DNA]</scope>
    <source>
        <strain evidence="2">CCUG 39402</strain>
    </source>
</reference>
<organism evidence="1 2">
    <name type="scientific">Polaromonas aquatica</name>
    <dbReference type="NCBI Taxonomy" id="332657"/>
    <lineage>
        <taxon>Bacteria</taxon>
        <taxon>Pseudomonadati</taxon>
        <taxon>Pseudomonadota</taxon>
        <taxon>Betaproteobacteria</taxon>
        <taxon>Burkholderiales</taxon>
        <taxon>Comamonadaceae</taxon>
        <taxon>Polaromonas</taxon>
    </lineage>
</organism>
<sequence>MLTVNLDMKPAQFERAGIWREIFAAALTLTDHLATVVRNPTWSFGGGTVLMLRINHRHSKDVDLFVPDPQYLGYFSPRLTEAAEALTTQYEEAAEYLRLVLPIGEIDIVVGTPLTEHPWELIMFEGRTIRVESCAEIIAKKMWHRGDKAKARDLFDLCAVADLEPEAIDAARPFFGRHAQAFMARLTEYRDFSEGEFEMIDRIDYARPFKECLELARHILLGAGDPAAAKVDATQPKL</sequence>
<dbReference type="Proteomes" id="UP001596270">
    <property type="component" value="Unassembled WGS sequence"/>
</dbReference>
<dbReference type="Pfam" id="PF08843">
    <property type="entry name" value="AbiEii"/>
    <property type="match status" value="1"/>
</dbReference>
<comment type="caution">
    <text evidence="1">The sequence shown here is derived from an EMBL/GenBank/DDBJ whole genome shotgun (WGS) entry which is preliminary data.</text>
</comment>
<keyword evidence="2" id="KW-1185">Reference proteome</keyword>
<gene>
    <name evidence="1" type="ORF">ACFQND_07960</name>
</gene>
<dbReference type="EMBL" id="JBHSRS010000017">
    <property type="protein sequence ID" value="MFC6281159.1"/>
    <property type="molecule type" value="Genomic_DNA"/>
</dbReference>
<protein>
    <submittedName>
        <fullName evidence="1">Nucleotidyl transferase AbiEii/AbiGii toxin family protein</fullName>
    </submittedName>
</protein>
<dbReference type="RefSeq" id="WP_377412872.1">
    <property type="nucleotide sequence ID" value="NZ_JBHSRS010000017.1"/>
</dbReference>
<proteinExistence type="predicted"/>
<evidence type="ECO:0000313" key="2">
    <source>
        <dbReference type="Proteomes" id="UP001596270"/>
    </source>
</evidence>
<evidence type="ECO:0000313" key="1">
    <source>
        <dbReference type="EMBL" id="MFC6281159.1"/>
    </source>
</evidence>
<name>A0ABW1TW48_9BURK</name>